<feature type="compositionally biased region" description="Basic and acidic residues" evidence="1">
    <location>
        <begin position="26"/>
        <end position="38"/>
    </location>
</feature>
<dbReference type="OrthoDB" id="2437257at2759"/>
<reference evidence="2" key="1">
    <citation type="journal article" date="2020" name="Fungal Divers.">
        <title>Resolving the Mortierellaceae phylogeny through synthesis of multi-gene phylogenetics and phylogenomics.</title>
        <authorList>
            <person name="Vandepol N."/>
            <person name="Liber J."/>
            <person name="Desiro A."/>
            <person name="Na H."/>
            <person name="Kennedy M."/>
            <person name="Barry K."/>
            <person name="Grigoriev I.V."/>
            <person name="Miller A.N."/>
            <person name="O'Donnell K."/>
            <person name="Stajich J.E."/>
            <person name="Bonito G."/>
        </authorList>
    </citation>
    <scope>NUCLEOTIDE SEQUENCE</scope>
    <source>
        <strain evidence="2">NVP60</strain>
    </source>
</reference>
<feature type="compositionally biased region" description="Low complexity" evidence="1">
    <location>
        <begin position="220"/>
        <end position="230"/>
    </location>
</feature>
<gene>
    <name evidence="2" type="ORF">BGZ97_007797</name>
</gene>
<sequence>GVTQGVSDTGGNYGVGQGQSVGGLDQGHHGFYDGHGGGHDTGYGHGGNDFGGYGQGQVDPSAGYGGNGVSGGSSNIGATSTGTGGIGGGVGSQPLSLQGGAGGYAPYSVGAIPPSAPFIPNRNSSNRVSVNPANTTAQQEYALLDLTSIPAPQGTSSSRYRPLDRFISNASRSTGYSGNGAGGSGPSSPPPVPARPDSSTITHSTWDDSAQEFRPDRPLSQTSITSSTTTGPYGQHYQSIGSPIMYQDFIPPTTSTKSPSPLIASVLPVTTSSSTAGVRRSVGAPQDRGPELAAASGGQASGLNAFERRAPQTQQENDQNPDSLFNVVASTLRQPQGGV</sequence>
<protein>
    <submittedName>
        <fullName evidence="2">Uncharacterized protein</fullName>
    </submittedName>
</protein>
<proteinExistence type="predicted"/>
<dbReference type="EMBL" id="JAAAIN010000035">
    <property type="protein sequence ID" value="KAG0322268.1"/>
    <property type="molecule type" value="Genomic_DNA"/>
</dbReference>
<organism evidence="2 3">
    <name type="scientific">Linnemannia gamsii</name>
    <dbReference type="NCBI Taxonomy" id="64522"/>
    <lineage>
        <taxon>Eukaryota</taxon>
        <taxon>Fungi</taxon>
        <taxon>Fungi incertae sedis</taxon>
        <taxon>Mucoromycota</taxon>
        <taxon>Mortierellomycotina</taxon>
        <taxon>Mortierellomycetes</taxon>
        <taxon>Mortierellales</taxon>
        <taxon>Mortierellaceae</taxon>
        <taxon>Linnemannia</taxon>
    </lineage>
</organism>
<evidence type="ECO:0000313" key="3">
    <source>
        <dbReference type="Proteomes" id="UP000823405"/>
    </source>
</evidence>
<feature type="compositionally biased region" description="Polar residues" evidence="1">
    <location>
        <begin position="1"/>
        <end position="10"/>
    </location>
</feature>
<feature type="compositionally biased region" description="Polar residues" evidence="1">
    <location>
        <begin position="311"/>
        <end position="324"/>
    </location>
</feature>
<keyword evidence="3" id="KW-1185">Reference proteome</keyword>
<feature type="region of interest" description="Disordered" evidence="1">
    <location>
        <begin position="1"/>
        <end position="67"/>
    </location>
</feature>
<comment type="caution">
    <text evidence="2">The sequence shown here is derived from an EMBL/GenBank/DDBJ whole genome shotgun (WGS) entry which is preliminary data.</text>
</comment>
<evidence type="ECO:0000256" key="1">
    <source>
        <dbReference type="SAM" id="MobiDB-lite"/>
    </source>
</evidence>
<feature type="compositionally biased region" description="Gly residues" evidence="1">
    <location>
        <begin position="11"/>
        <end position="25"/>
    </location>
</feature>
<accession>A0A9P6RKC6</accession>
<feature type="compositionally biased region" description="Gly residues" evidence="1">
    <location>
        <begin position="39"/>
        <end position="55"/>
    </location>
</feature>
<name>A0A9P6RKC6_9FUNG</name>
<feature type="compositionally biased region" description="Low complexity" evidence="1">
    <location>
        <begin position="292"/>
        <end position="305"/>
    </location>
</feature>
<dbReference type="AlphaFoldDB" id="A0A9P6RKC6"/>
<feature type="region of interest" description="Disordered" evidence="1">
    <location>
        <begin position="169"/>
        <end position="239"/>
    </location>
</feature>
<evidence type="ECO:0000313" key="2">
    <source>
        <dbReference type="EMBL" id="KAG0322268.1"/>
    </source>
</evidence>
<dbReference type="Proteomes" id="UP000823405">
    <property type="component" value="Unassembled WGS sequence"/>
</dbReference>
<feature type="region of interest" description="Disordered" evidence="1">
    <location>
        <begin position="271"/>
        <end position="324"/>
    </location>
</feature>
<feature type="non-terminal residue" evidence="2">
    <location>
        <position position="1"/>
    </location>
</feature>